<gene>
    <name evidence="3" type="ORF">Tsubulata_006168</name>
</gene>
<reference evidence="3" key="2">
    <citation type="journal article" date="2023" name="Plants (Basel)">
        <title>Annotation of the Turnera subulata (Passifloraceae) Draft Genome Reveals the S-Locus Evolved after the Divergence of Turneroideae from Passifloroideae in a Stepwise Manner.</title>
        <authorList>
            <person name="Henning P.M."/>
            <person name="Roalson E.H."/>
            <person name="Mir W."/>
            <person name="McCubbin A.G."/>
            <person name="Shore J.S."/>
        </authorList>
    </citation>
    <scope>NUCLEOTIDE SEQUENCE</scope>
    <source>
        <strain evidence="3">F60SS</strain>
    </source>
</reference>
<accession>A0A9Q0JCN6</accession>
<dbReference type="EMBL" id="JAKUCV010004272">
    <property type="protein sequence ID" value="KAJ4835905.1"/>
    <property type="molecule type" value="Genomic_DNA"/>
</dbReference>
<keyword evidence="4" id="KW-1185">Reference proteome</keyword>
<reference evidence="3" key="1">
    <citation type="submission" date="2022-02" db="EMBL/GenBank/DDBJ databases">
        <authorList>
            <person name="Henning P.M."/>
            <person name="McCubbin A.G."/>
            <person name="Shore J.S."/>
        </authorList>
    </citation>
    <scope>NUCLEOTIDE SEQUENCE</scope>
    <source>
        <strain evidence="3">F60SS</strain>
        <tissue evidence="3">Leaves</tissue>
    </source>
</reference>
<dbReference type="AlphaFoldDB" id="A0A9Q0JCN6"/>
<evidence type="ECO:0000313" key="4">
    <source>
        <dbReference type="Proteomes" id="UP001141552"/>
    </source>
</evidence>
<dbReference type="PANTHER" id="PTHR34116:SF9">
    <property type="entry name" value="OS08G0346600 PROTEIN"/>
    <property type="match status" value="1"/>
</dbReference>
<keyword evidence="2" id="KW-1133">Transmembrane helix</keyword>
<evidence type="ECO:0000256" key="2">
    <source>
        <dbReference type="SAM" id="Phobius"/>
    </source>
</evidence>
<organism evidence="3 4">
    <name type="scientific">Turnera subulata</name>
    <dbReference type="NCBI Taxonomy" id="218843"/>
    <lineage>
        <taxon>Eukaryota</taxon>
        <taxon>Viridiplantae</taxon>
        <taxon>Streptophyta</taxon>
        <taxon>Embryophyta</taxon>
        <taxon>Tracheophyta</taxon>
        <taxon>Spermatophyta</taxon>
        <taxon>Magnoliopsida</taxon>
        <taxon>eudicotyledons</taxon>
        <taxon>Gunneridae</taxon>
        <taxon>Pentapetalae</taxon>
        <taxon>rosids</taxon>
        <taxon>fabids</taxon>
        <taxon>Malpighiales</taxon>
        <taxon>Passifloraceae</taxon>
        <taxon>Turnera</taxon>
    </lineage>
</organism>
<feature type="transmembrane region" description="Helical" evidence="2">
    <location>
        <begin position="187"/>
        <end position="215"/>
    </location>
</feature>
<dbReference type="OrthoDB" id="539709at2759"/>
<comment type="caution">
    <text evidence="3">The sequence shown here is derived from an EMBL/GenBank/DDBJ whole genome shotgun (WGS) entry which is preliminary data.</text>
</comment>
<feature type="region of interest" description="Disordered" evidence="1">
    <location>
        <begin position="295"/>
        <end position="314"/>
    </location>
</feature>
<dbReference type="Proteomes" id="UP001141552">
    <property type="component" value="Unassembled WGS sequence"/>
</dbReference>
<proteinExistence type="predicted"/>
<dbReference type="PANTHER" id="PTHR34116">
    <property type="entry name" value="PLASMINOGEN ACTIVATOR INHIBITOR"/>
    <property type="match status" value="1"/>
</dbReference>
<protein>
    <submittedName>
        <fullName evidence="3">Uncharacterized protein</fullName>
    </submittedName>
</protein>
<keyword evidence="2" id="KW-0472">Membrane</keyword>
<feature type="transmembrane region" description="Helical" evidence="2">
    <location>
        <begin position="263"/>
        <end position="282"/>
    </location>
</feature>
<evidence type="ECO:0000313" key="3">
    <source>
        <dbReference type="EMBL" id="KAJ4835905.1"/>
    </source>
</evidence>
<feature type="transmembrane region" description="Helical" evidence="2">
    <location>
        <begin position="15"/>
        <end position="38"/>
    </location>
</feature>
<feature type="transmembrane region" description="Helical" evidence="2">
    <location>
        <begin position="102"/>
        <end position="123"/>
    </location>
</feature>
<name>A0A9Q0JCN6_9ROSI</name>
<feature type="transmembrane region" description="Helical" evidence="2">
    <location>
        <begin position="59"/>
        <end position="78"/>
    </location>
</feature>
<keyword evidence="2" id="KW-0812">Transmembrane</keyword>
<evidence type="ECO:0000256" key="1">
    <source>
        <dbReference type="SAM" id="MobiDB-lite"/>
    </source>
</evidence>
<feature type="transmembrane region" description="Helical" evidence="2">
    <location>
        <begin position="227"/>
        <end position="251"/>
    </location>
</feature>
<feature type="transmembrane region" description="Helical" evidence="2">
    <location>
        <begin position="135"/>
        <end position="158"/>
    </location>
</feature>
<sequence>MSYLSGPSISSVFDSASLCLITGTIVLSVLSLSFVVHLRFKSRHSRHLQSFNSLWTVRLLLVSFVILWAFNTLLRLPFFRQNYLQRFLPVMSIKQQSTFCKIHVVLSLGFLEPGFLVILLFLVNVSIKKRTPRWSWVLVFISATCIPILALQVLAVFFPRLQSHLPAVFRRDSVIFENGFEQTVLCAYPLMSCIIFGAFGAWYTVVFSVSCFKVVTLAINKGLRVRIYRLAFAVIVMLPMEIVFLIISVWWRPEEKLDRALVFLSFLCTTVITAVGQGILVIKPINDSLAAGETSLADDDDQEEHSHRRPGSMDDHYVHCET</sequence>